<protein>
    <submittedName>
        <fullName evidence="2">Uncharacterized protein</fullName>
    </submittedName>
</protein>
<proteinExistence type="predicted"/>
<comment type="caution">
    <text evidence="2">The sequence shown here is derived from an EMBL/GenBank/DDBJ whole genome shotgun (WGS) entry which is preliminary data.</text>
</comment>
<feature type="region of interest" description="Disordered" evidence="1">
    <location>
        <begin position="1"/>
        <end position="50"/>
    </location>
</feature>
<dbReference type="PaxDb" id="67767-A0A0J7K041"/>
<sequence length="50" mass="5710">MVEGMKRGCGRRNGEAEEEGEKKKTKDKEVATREERKKDTEGKRSRDAKG</sequence>
<organism evidence="2 3">
    <name type="scientific">Lasius niger</name>
    <name type="common">Black garden ant</name>
    <dbReference type="NCBI Taxonomy" id="67767"/>
    <lineage>
        <taxon>Eukaryota</taxon>
        <taxon>Metazoa</taxon>
        <taxon>Ecdysozoa</taxon>
        <taxon>Arthropoda</taxon>
        <taxon>Hexapoda</taxon>
        <taxon>Insecta</taxon>
        <taxon>Pterygota</taxon>
        <taxon>Neoptera</taxon>
        <taxon>Endopterygota</taxon>
        <taxon>Hymenoptera</taxon>
        <taxon>Apocrita</taxon>
        <taxon>Aculeata</taxon>
        <taxon>Formicoidea</taxon>
        <taxon>Formicidae</taxon>
        <taxon>Formicinae</taxon>
        <taxon>Lasius</taxon>
        <taxon>Lasius</taxon>
    </lineage>
</organism>
<dbReference type="Proteomes" id="UP000036403">
    <property type="component" value="Unassembled WGS sequence"/>
</dbReference>
<reference evidence="2 3" key="1">
    <citation type="submission" date="2015-04" db="EMBL/GenBank/DDBJ databases">
        <title>Lasius niger genome sequencing.</title>
        <authorList>
            <person name="Konorov E.A."/>
            <person name="Nikitin M.A."/>
            <person name="Kirill M.V."/>
            <person name="Chang P."/>
        </authorList>
    </citation>
    <scope>NUCLEOTIDE SEQUENCE [LARGE SCALE GENOMIC DNA]</scope>
    <source>
        <tissue evidence="2">Whole</tissue>
    </source>
</reference>
<feature type="non-terminal residue" evidence="2">
    <location>
        <position position="50"/>
    </location>
</feature>
<evidence type="ECO:0000256" key="1">
    <source>
        <dbReference type="SAM" id="MobiDB-lite"/>
    </source>
</evidence>
<gene>
    <name evidence="2" type="ORF">RF55_19349</name>
</gene>
<name>A0A0J7K041_LASNI</name>
<evidence type="ECO:0000313" key="2">
    <source>
        <dbReference type="EMBL" id="KMQ83682.1"/>
    </source>
</evidence>
<accession>A0A0J7K041</accession>
<keyword evidence="3" id="KW-1185">Reference proteome</keyword>
<dbReference type="AlphaFoldDB" id="A0A0J7K041"/>
<dbReference type="EMBL" id="LBMM01018821">
    <property type="protein sequence ID" value="KMQ83682.1"/>
    <property type="molecule type" value="Genomic_DNA"/>
</dbReference>
<evidence type="ECO:0000313" key="3">
    <source>
        <dbReference type="Proteomes" id="UP000036403"/>
    </source>
</evidence>